<gene>
    <name evidence="2" type="ORF">NP233_g5274</name>
</gene>
<feature type="compositionally biased region" description="Low complexity" evidence="1">
    <location>
        <begin position="410"/>
        <end position="421"/>
    </location>
</feature>
<evidence type="ECO:0000256" key="1">
    <source>
        <dbReference type="SAM" id="MobiDB-lite"/>
    </source>
</evidence>
<reference evidence="2" key="1">
    <citation type="submission" date="2022-07" db="EMBL/GenBank/DDBJ databases">
        <title>Genome Sequence of Leucocoprinus birnbaumii.</title>
        <authorList>
            <person name="Buettner E."/>
        </authorList>
    </citation>
    <scope>NUCLEOTIDE SEQUENCE</scope>
    <source>
        <strain evidence="2">VT141</strain>
    </source>
</reference>
<evidence type="ECO:0000313" key="2">
    <source>
        <dbReference type="EMBL" id="KAJ3569104.1"/>
    </source>
</evidence>
<keyword evidence="3" id="KW-1185">Reference proteome</keyword>
<protein>
    <submittedName>
        <fullName evidence="2">Uncharacterized protein</fullName>
    </submittedName>
</protein>
<organism evidence="2 3">
    <name type="scientific">Leucocoprinus birnbaumii</name>
    <dbReference type="NCBI Taxonomy" id="56174"/>
    <lineage>
        <taxon>Eukaryota</taxon>
        <taxon>Fungi</taxon>
        <taxon>Dikarya</taxon>
        <taxon>Basidiomycota</taxon>
        <taxon>Agaricomycotina</taxon>
        <taxon>Agaricomycetes</taxon>
        <taxon>Agaricomycetidae</taxon>
        <taxon>Agaricales</taxon>
        <taxon>Agaricineae</taxon>
        <taxon>Agaricaceae</taxon>
        <taxon>Leucocoprinus</taxon>
    </lineage>
</organism>
<comment type="caution">
    <text evidence="2">The sequence shown here is derived from an EMBL/GenBank/DDBJ whole genome shotgun (WGS) entry which is preliminary data.</text>
</comment>
<feature type="region of interest" description="Disordered" evidence="1">
    <location>
        <begin position="28"/>
        <end position="47"/>
    </location>
</feature>
<evidence type="ECO:0000313" key="3">
    <source>
        <dbReference type="Proteomes" id="UP001213000"/>
    </source>
</evidence>
<dbReference type="AlphaFoldDB" id="A0AAD5VUK3"/>
<name>A0AAD5VUK3_9AGAR</name>
<sequence length="449" mass="50257">MAPNRQELVTFMQDDSTHAARNPLKDVIKPMNKPKHKPDAGAAARKENRVKKEAALHDDFTVFHENQTKEIKEMAEKHGQKEGTMRHILTNASELKAKRSPSLYQALLHYKGKKMNKGDLAEIREAVKDDPKLQKLSRKKQKKLINALKKHQLTKAMGARSSNRAARLDFLRTTARIKLEIEKLAERTGAIAFCFFTRTNMHDSIDPLYIGSDDALDFLIDILGWTPGDVASKFELWGITRKCAGAGNSLLLIQKDCAKMIGDGLNKILGPGSAVKMQYVRYDREIRAKYEVEIEGWPSNIPFTSPFNISTMFEIQLLHNTLRSGNCYWIAMEDDAIEALNNKLKTVPVKNCARRSDFGTTRSPHKSAKPVEKKAEGPAKSAVTPRKRRRVGPAAGTQVPPMYKSKEFIDSSSEEGSSSSSSDDEDHFRPPSSDDEEDMSDGGDADVED</sequence>
<dbReference type="EMBL" id="JANIEX010000306">
    <property type="protein sequence ID" value="KAJ3569104.1"/>
    <property type="molecule type" value="Genomic_DNA"/>
</dbReference>
<accession>A0AAD5VUK3</accession>
<proteinExistence type="predicted"/>
<feature type="region of interest" description="Disordered" evidence="1">
    <location>
        <begin position="355"/>
        <end position="449"/>
    </location>
</feature>
<feature type="compositionally biased region" description="Acidic residues" evidence="1">
    <location>
        <begin position="433"/>
        <end position="449"/>
    </location>
</feature>
<dbReference type="Proteomes" id="UP001213000">
    <property type="component" value="Unassembled WGS sequence"/>
</dbReference>